<keyword evidence="3 5" id="KW-1133">Transmembrane helix</keyword>
<evidence type="ECO:0000256" key="4">
    <source>
        <dbReference type="ARBA" id="ARBA00023136"/>
    </source>
</evidence>
<protein>
    <submittedName>
        <fullName evidence="6">DoxX family protein</fullName>
    </submittedName>
</protein>
<dbReference type="InterPro" id="IPR032808">
    <property type="entry name" value="DoxX"/>
</dbReference>
<keyword evidence="4 5" id="KW-0472">Membrane</keyword>
<dbReference type="EMBL" id="CP106878">
    <property type="protein sequence ID" value="WAA11160.1"/>
    <property type="molecule type" value="Genomic_DNA"/>
</dbReference>
<keyword evidence="7" id="KW-1185">Reference proteome</keyword>
<dbReference type="Pfam" id="PF13564">
    <property type="entry name" value="DoxX_2"/>
    <property type="match status" value="1"/>
</dbReference>
<evidence type="ECO:0000256" key="3">
    <source>
        <dbReference type="ARBA" id="ARBA00022989"/>
    </source>
</evidence>
<reference evidence="6" key="1">
    <citation type="submission" date="2022-09" db="EMBL/GenBank/DDBJ databases">
        <title>Complete Genomes of Fervidibacillus albus and Fervidibacillus halotolerans isolated from tidal flat sediments.</title>
        <authorList>
            <person name="Kwon K.K."/>
            <person name="Yang S.-H."/>
            <person name="Park M.J."/>
            <person name="Oh H.-M."/>
        </authorList>
    </citation>
    <scope>NUCLEOTIDE SEQUENCE</scope>
    <source>
        <strain evidence="6">MEBiC13591</strain>
    </source>
</reference>
<proteinExistence type="predicted"/>
<dbReference type="AlphaFoldDB" id="A0A9E8RVY3"/>
<evidence type="ECO:0000256" key="1">
    <source>
        <dbReference type="ARBA" id="ARBA00004141"/>
    </source>
</evidence>
<organism evidence="6 7">
    <name type="scientific">Fervidibacillus albus</name>
    <dbReference type="NCBI Taxonomy" id="2980026"/>
    <lineage>
        <taxon>Bacteria</taxon>
        <taxon>Bacillati</taxon>
        <taxon>Bacillota</taxon>
        <taxon>Bacilli</taxon>
        <taxon>Bacillales</taxon>
        <taxon>Bacillaceae</taxon>
        <taxon>Fervidibacillus</taxon>
    </lineage>
</organism>
<dbReference type="GO" id="GO:0016020">
    <property type="term" value="C:membrane"/>
    <property type="evidence" value="ECO:0007669"/>
    <property type="project" value="UniProtKB-SubCell"/>
</dbReference>
<evidence type="ECO:0000256" key="5">
    <source>
        <dbReference type="SAM" id="Phobius"/>
    </source>
</evidence>
<feature type="transmembrane region" description="Helical" evidence="5">
    <location>
        <begin position="54"/>
        <end position="74"/>
    </location>
</feature>
<dbReference type="Proteomes" id="UP001164718">
    <property type="component" value="Chromosome"/>
</dbReference>
<dbReference type="RefSeq" id="WP_275418984.1">
    <property type="nucleotide sequence ID" value="NZ_CP106878.1"/>
</dbReference>
<evidence type="ECO:0000313" key="7">
    <source>
        <dbReference type="Proteomes" id="UP001164718"/>
    </source>
</evidence>
<dbReference type="KEGG" id="faf:OE104_07675"/>
<sequence>MKFIEKKECVVVMNIALWTTQIVLALLFFMTGLQKVNPSKKEVEQTENGSESRLFMFIGIVEILGAIGLIFPWLLNIMPILTPLAAIGFSIIMILAAIYHMKRKEYKSIAFNTILFALALFIAIGRIL</sequence>
<evidence type="ECO:0000313" key="6">
    <source>
        <dbReference type="EMBL" id="WAA11160.1"/>
    </source>
</evidence>
<name>A0A9E8RVY3_9BACI</name>
<comment type="subcellular location">
    <subcellularLocation>
        <location evidence="1">Membrane</location>
        <topology evidence="1">Multi-pass membrane protein</topology>
    </subcellularLocation>
</comment>
<feature type="transmembrane region" description="Helical" evidence="5">
    <location>
        <begin position="12"/>
        <end position="33"/>
    </location>
</feature>
<feature type="transmembrane region" description="Helical" evidence="5">
    <location>
        <begin position="80"/>
        <end position="101"/>
    </location>
</feature>
<feature type="transmembrane region" description="Helical" evidence="5">
    <location>
        <begin position="108"/>
        <end position="127"/>
    </location>
</feature>
<accession>A0A9E8RVY3</accession>
<keyword evidence="2 5" id="KW-0812">Transmembrane</keyword>
<gene>
    <name evidence="6" type="ORF">OE104_07675</name>
</gene>
<evidence type="ECO:0000256" key="2">
    <source>
        <dbReference type="ARBA" id="ARBA00022692"/>
    </source>
</evidence>